<feature type="binding site" evidence="13">
    <location>
        <begin position="65"/>
        <end position="72"/>
    </location>
    <ligand>
        <name>ATP</name>
        <dbReference type="ChEBI" id="CHEBI:30616"/>
    </ligand>
</feature>
<name>A0A923HL58_9BURK</name>
<comment type="function">
    <text evidence="2 13 14">Catalyzes the synthesis of activated sulfate.</text>
</comment>
<comment type="pathway">
    <text evidence="3 13 14">Sulfur metabolism; hydrogen sulfide biosynthesis; sulfite from sulfate: step 2/3.</text>
</comment>
<keyword evidence="8 13" id="KW-0418">Kinase</keyword>
<sequence>MQTSLNLVNTFADTKTAEVKRETFGRFVTNANAHTENITWHNASVTSAVKQHSLQQVSVTLWLTGLSASGKSSIACALDDLLIRRGYHSAVLDGDNLRHHLNSDLGFSATDRRENIRRTAEVAHLFNEAGMIAITALISPHKADREMARAIIGEQRFLEVYVSASVSKCEERDPKGLYVKARQGKIPEFTGISAPYEAPQAPALEINTENTTIEAAAEQLFNFLVGQAYLK</sequence>
<evidence type="ECO:0000256" key="6">
    <source>
        <dbReference type="ARBA" id="ARBA00022679"/>
    </source>
</evidence>
<dbReference type="SUPFAM" id="SSF52540">
    <property type="entry name" value="P-loop containing nucleoside triphosphate hydrolases"/>
    <property type="match status" value="1"/>
</dbReference>
<dbReference type="NCBIfam" id="TIGR00455">
    <property type="entry name" value="apsK"/>
    <property type="match status" value="1"/>
</dbReference>
<dbReference type="Gene3D" id="3.40.50.300">
    <property type="entry name" value="P-loop containing nucleotide triphosphate hydrolases"/>
    <property type="match status" value="1"/>
</dbReference>
<proteinExistence type="inferred from homology"/>
<evidence type="ECO:0000256" key="11">
    <source>
        <dbReference type="ARBA" id="ARBA00031393"/>
    </source>
</evidence>
<dbReference type="InterPro" id="IPR027417">
    <property type="entry name" value="P-loop_NTPase"/>
</dbReference>
<keyword evidence="6 13" id="KW-0808">Transferase</keyword>
<evidence type="ECO:0000256" key="8">
    <source>
        <dbReference type="ARBA" id="ARBA00022777"/>
    </source>
</evidence>
<dbReference type="GO" id="GO:0000103">
    <property type="term" value="P:sulfate assimilation"/>
    <property type="evidence" value="ECO:0007669"/>
    <property type="project" value="UniProtKB-UniRule"/>
</dbReference>
<evidence type="ECO:0000256" key="13">
    <source>
        <dbReference type="HAMAP-Rule" id="MF_00065"/>
    </source>
</evidence>
<evidence type="ECO:0000256" key="14">
    <source>
        <dbReference type="RuleBase" id="RU004347"/>
    </source>
</evidence>
<dbReference type="GO" id="GO:0005524">
    <property type="term" value="F:ATP binding"/>
    <property type="evidence" value="ECO:0007669"/>
    <property type="project" value="UniProtKB-UniRule"/>
</dbReference>
<gene>
    <name evidence="13 16" type="primary">cysC</name>
    <name evidence="16" type="ORF">H8K32_01400</name>
</gene>
<evidence type="ECO:0000256" key="12">
    <source>
        <dbReference type="ARBA" id="ARBA00031464"/>
    </source>
</evidence>
<comment type="similarity">
    <text evidence="4 13 14">Belongs to the APS kinase family.</text>
</comment>
<dbReference type="EC" id="2.7.1.25" evidence="5 13"/>
<evidence type="ECO:0000256" key="2">
    <source>
        <dbReference type="ARBA" id="ARBA00002632"/>
    </source>
</evidence>
<feature type="domain" description="APS kinase" evidence="15">
    <location>
        <begin position="58"/>
        <end position="206"/>
    </location>
</feature>
<evidence type="ECO:0000256" key="7">
    <source>
        <dbReference type="ARBA" id="ARBA00022741"/>
    </source>
</evidence>
<dbReference type="Pfam" id="PF01583">
    <property type="entry name" value="APS_kinase"/>
    <property type="match status" value="1"/>
</dbReference>
<keyword evidence="17" id="KW-1185">Reference proteome</keyword>
<dbReference type="PANTHER" id="PTHR11055:SF1">
    <property type="entry name" value="PAPS SYNTHETASE, ISOFORM D"/>
    <property type="match status" value="1"/>
</dbReference>
<dbReference type="NCBIfam" id="NF003013">
    <property type="entry name" value="PRK03846.1"/>
    <property type="match status" value="1"/>
</dbReference>
<evidence type="ECO:0000256" key="3">
    <source>
        <dbReference type="ARBA" id="ARBA00004806"/>
    </source>
</evidence>
<dbReference type="InterPro" id="IPR059117">
    <property type="entry name" value="APS_kinase_dom"/>
</dbReference>
<comment type="catalytic activity">
    <reaction evidence="1 13 14">
        <text>adenosine 5'-phosphosulfate + ATP = 3'-phosphoadenylyl sulfate + ADP + H(+)</text>
        <dbReference type="Rhea" id="RHEA:24152"/>
        <dbReference type="ChEBI" id="CHEBI:15378"/>
        <dbReference type="ChEBI" id="CHEBI:30616"/>
        <dbReference type="ChEBI" id="CHEBI:58243"/>
        <dbReference type="ChEBI" id="CHEBI:58339"/>
        <dbReference type="ChEBI" id="CHEBI:456216"/>
        <dbReference type="EC" id="2.7.1.25"/>
    </reaction>
</comment>
<dbReference type="Proteomes" id="UP000634011">
    <property type="component" value="Unassembled WGS sequence"/>
</dbReference>
<dbReference type="PANTHER" id="PTHR11055">
    <property type="entry name" value="BIFUNCTIONAL 3'-PHOSPHOADENOSINE 5'-PHOSPHOSULFATE SYNTHASE"/>
    <property type="match status" value="1"/>
</dbReference>
<evidence type="ECO:0000256" key="4">
    <source>
        <dbReference type="ARBA" id="ARBA00007008"/>
    </source>
</evidence>
<dbReference type="RefSeq" id="WP_186910665.1">
    <property type="nucleotide sequence ID" value="NZ_JACOFV010000001.1"/>
</dbReference>
<evidence type="ECO:0000256" key="5">
    <source>
        <dbReference type="ARBA" id="ARBA00012121"/>
    </source>
</evidence>
<dbReference type="AlphaFoldDB" id="A0A923HL58"/>
<keyword evidence="9 13" id="KW-0067">ATP-binding</keyword>
<keyword evidence="7 13" id="KW-0547">Nucleotide-binding</keyword>
<dbReference type="InterPro" id="IPR002891">
    <property type="entry name" value="APS"/>
</dbReference>
<keyword evidence="13" id="KW-0597">Phosphoprotein</keyword>
<protein>
    <recommendedName>
        <fullName evidence="5 13">Adenylyl-sulfate kinase</fullName>
        <ecNumber evidence="5 13">2.7.1.25</ecNumber>
    </recommendedName>
    <alternativeName>
        <fullName evidence="11 13">APS kinase</fullName>
    </alternativeName>
    <alternativeName>
        <fullName evidence="12 13">ATP adenosine-5'-phosphosulfate 3'-phosphotransferase</fullName>
    </alternativeName>
    <alternativeName>
        <fullName evidence="10 13">Adenosine-5'-phosphosulfate kinase</fullName>
    </alternativeName>
</protein>
<feature type="active site" description="Phosphoserine intermediate" evidence="13">
    <location>
        <position position="139"/>
    </location>
</feature>
<organism evidence="16 17">
    <name type="scientific">Undibacterium jejuense</name>
    <dbReference type="NCBI Taxonomy" id="1344949"/>
    <lineage>
        <taxon>Bacteria</taxon>
        <taxon>Pseudomonadati</taxon>
        <taxon>Pseudomonadota</taxon>
        <taxon>Betaproteobacteria</taxon>
        <taxon>Burkholderiales</taxon>
        <taxon>Oxalobacteraceae</taxon>
        <taxon>Undibacterium</taxon>
    </lineage>
</organism>
<evidence type="ECO:0000256" key="1">
    <source>
        <dbReference type="ARBA" id="ARBA00001823"/>
    </source>
</evidence>
<accession>A0A923HL58</accession>
<evidence type="ECO:0000259" key="15">
    <source>
        <dbReference type="Pfam" id="PF01583"/>
    </source>
</evidence>
<dbReference type="GO" id="GO:0004020">
    <property type="term" value="F:adenylylsulfate kinase activity"/>
    <property type="evidence" value="ECO:0007669"/>
    <property type="project" value="UniProtKB-UniRule"/>
</dbReference>
<evidence type="ECO:0000256" key="9">
    <source>
        <dbReference type="ARBA" id="ARBA00022840"/>
    </source>
</evidence>
<dbReference type="GO" id="GO:0070814">
    <property type="term" value="P:hydrogen sulfide biosynthetic process"/>
    <property type="evidence" value="ECO:0007669"/>
    <property type="project" value="UniProtKB-UniRule"/>
</dbReference>
<dbReference type="HAMAP" id="MF_00065">
    <property type="entry name" value="Adenylyl_sulf_kinase"/>
    <property type="match status" value="1"/>
</dbReference>
<evidence type="ECO:0000256" key="10">
    <source>
        <dbReference type="ARBA" id="ARBA00029724"/>
    </source>
</evidence>
<reference evidence="16" key="1">
    <citation type="submission" date="2020-08" db="EMBL/GenBank/DDBJ databases">
        <title>Novel species isolated from subtropical streams in China.</title>
        <authorList>
            <person name="Lu H."/>
        </authorList>
    </citation>
    <scope>NUCLEOTIDE SEQUENCE</scope>
    <source>
        <strain evidence="16">KACC 12607</strain>
    </source>
</reference>
<dbReference type="EMBL" id="JACOFV010000001">
    <property type="protein sequence ID" value="MBC3860738.1"/>
    <property type="molecule type" value="Genomic_DNA"/>
</dbReference>
<evidence type="ECO:0000313" key="16">
    <source>
        <dbReference type="EMBL" id="MBC3860738.1"/>
    </source>
</evidence>
<comment type="caution">
    <text evidence="16">The sequence shown here is derived from an EMBL/GenBank/DDBJ whole genome shotgun (WGS) entry which is preliminary data.</text>
</comment>
<evidence type="ECO:0000313" key="17">
    <source>
        <dbReference type="Proteomes" id="UP000634011"/>
    </source>
</evidence>
<dbReference type="CDD" id="cd02027">
    <property type="entry name" value="APSK"/>
    <property type="match status" value="1"/>
</dbReference>